<keyword evidence="7 8" id="KW-0472">Membrane</keyword>
<name>A0A653A0G1_UNCDX</name>
<accession>A0A653A0G1</accession>
<evidence type="ECO:0000256" key="6">
    <source>
        <dbReference type="ARBA" id="ARBA00022989"/>
    </source>
</evidence>
<keyword evidence="6 8" id="KW-1133">Transmembrane helix</keyword>
<evidence type="ECO:0000259" key="9">
    <source>
        <dbReference type="Pfam" id="PF00535"/>
    </source>
</evidence>
<feature type="transmembrane region" description="Helical" evidence="8">
    <location>
        <begin position="232"/>
        <end position="256"/>
    </location>
</feature>
<dbReference type="SUPFAM" id="SSF53448">
    <property type="entry name" value="Nucleotide-diphospho-sugar transferases"/>
    <property type="match status" value="1"/>
</dbReference>
<dbReference type="EMBL" id="UPXX01000003">
    <property type="protein sequence ID" value="VBB41515.1"/>
    <property type="molecule type" value="Genomic_DNA"/>
</dbReference>
<evidence type="ECO:0000256" key="7">
    <source>
        <dbReference type="ARBA" id="ARBA00023136"/>
    </source>
</evidence>
<evidence type="ECO:0000313" key="10">
    <source>
        <dbReference type="EMBL" id="VBB41515.1"/>
    </source>
</evidence>
<dbReference type="Pfam" id="PF00535">
    <property type="entry name" value="Glycos_transf_2"/>
    <property type="match status" value="1"/>
</dbReference>
<dbReference type="GO" id="GO:0099621">
    <property type="term" value="F:undecaprenyl-phosphate 4-deoxy-4-formamido-L-arabinose transferase activity"/>
    <property type="evidence" value="ECO:0007669"/>
    <property type="project" value="TreeGrafter"/>
</dbReference>
<feature type="domain" description="Glycosyltransferase 2-like" evidence="9">
    <location>
        <begin position="8"/>
        <end position="169"/>
    </location>
</feature>
<keyword evidence="5" id="KW-0448">Lipopolysaccharide biosynthesis</keyword>
<keyword evidence="3 10" id="KW-0808">Transferase</keyword>
<evidence type="ECO:0000256" key="4">
    <source>
        <dbReference type="ARBA" id="ARBA00022692"/>
    </source>
</evidence>
<dbReference type="InterPro" id="IPR001173">
    <property type="entry name" value="Glyco_trans_2-like"/>
</dbReference>
<feature type="transmembrane region" description="Helical" evidence="8">
    <location>
        <begin position="262"/>
        <end position="284"/>
    </location>
</feature>
<keyword evidence="1" id="KW-1003">Cell membrane</keyword>
<evidence type="ECO:0000256" key="2">
    <source>
        <dbReference type="ARBA" id="ARBA00022676"/>
    </source>
</evidence>
<dbReference type="PANTHER" id="PTHR48090">
    <property type="entry name" value="UNDECAPRENYL-PHOSPHATE 4-DEOXY-4-FORMAMIDO-L-ARABINOSE TRANSFERASE-RELATED"/>
    <property type="match status" value="1"/>
</dbReference>
<gene>
    <name evidence="10" type="primary">yfbF</name>
    <name evidence="10" type="ORF">TRIP_B110080</name>
</gene>
<evidence type="ECO:0000256" key="8">
    <source>
        <dbReference type="SAM" id="Phobius"/>
    </source>
</evidence>
<sequence length="327" mass="35892">MDTCLGLSVVVPVLNEIASLDELIRRSLRACKDTGRSHELILVDDGSTDGSSEKILAAAEAHRGGVVGVILNRNYGQHAAVMAGFDVSRGRLVVTLDADLQNPPEEIPRLVAKMDAGFDVVGTVRVPRRDTLFRRLASRTVNAAARRSTGVDMHDYGCMLRGYSRAVVDAMLRCRERSTFIPVLANTFAKRTTEIEVRHNNRPGGDSKYSLWRLVNLQFDLLTSMTTAPLRFLSAIGVCLSGAGLALGFLLMGLRLLHGPEWAVQGVFTLFAALFFFVGAQFVAMGLMGEYIGRIYEDVRARPRYFVERIVGLEPGLRESSDLQGCT</sequence>
<proteinExistence type="predicted"/>
<dbReference type="CDD" id="cd04187">
    <property type="entry name" value="DPM1_like_bac"/>
    <property type="match status" value="1"/>
</dbReference>
<keyword evidence="4 8" id="KW-0812">Transmembrane</keyword>
<evidence type="ECO:0000256" key="3">
    <source>
        <dbReference type="ARBA" id="ARBA00022679"/>
    </source>
</evidence>
<protein>
    <submittedName>
        <fullName evidence="10">Undecaprenyl phosphate-L-Ara4FN transferase</fullName>
    </submittedName>
</protein>
<dbReference type="PANTHER" id="PTHR48090:SF3">
    <property type="entry name" value="UNDECAPRENYL-PHOSPHATE 4-DEOXY-4-FORMAMIDO-L-ARABINOSE TRANSFERASE"/>
    <property type="match status" value="1"/>
</dbReference>
<dbReference type="GO" id="GO:0009103">
    <property type="term" value="P:lipopolysaccharide biosynthetic process"/>
    <property type="evidence" value="ECO:0007669"/>
    <property type="project" value="UniProtKB-KW"/>
</dbReference>
<dbReference type="InterPro" id="IPR050256">
    <property type="entry name" value="Glycosyltransferase_2"/>
</dbReference>
<evidence type="ECO:0000256" key="5">
    <source>
        <dbReference type="ARBA" id="ARBA00022985"/>
    </source>
</evidence>
<reference evidence="10" key="1">
    <citation type="submission" date="2018-07" db="EMBL/GenBank/DDBJ databases">
        <authorList>
            <consortium name="Genoscope - CEA"/>
            <person name="William W."/>
        </authorList>
    </citation>
    <scope>NUCLEOTIDE SEQUENCE</scope>
    <source>
        <strain evidence="10">IK1</strain>
    </source>
</reference>
<dbReference type="AlphaFoldDB" id="A0A653A0G1"/>
<dbReference type="InterPro" id="IPR029044">
    <property type="entry name" value="Nucleotide-diphossugar_trans"/>
</dbReference>
<evidence type="ECO:0000256" key="1">
    <source>
        <dbReference type="ARBA" id="ARBA00022475"/>
    </source>
</evidence>
<keyword evidence="2" id="KW-0328">Glycosyltransferase</keyword>
<organism evidence="10">
    <name type="scientific">Uncultured Desulfatiglans sp</name>
    <dbReference type="NCBI Taxonomy" id="1748965"/>
    <lineage>
        <taxon>Bacteria</taxon>
        <taxon>Pseudomonadati</taxon>
        <taxon>Thermodesulfobacteriota</taxon>
        <taxon>Desulfobacteria</taxon>
        <taxon>Desulfatiglandales</taxon>
        <taxon>Desulfatiglandaceae</taxon>
        <taxon>Desulfatiglans</taxon>
        <taxon>environmental samples</taxon>
    </lineage>
</organism>
<dbReference type="GO" id="GO:0005886">
    <property type="term" value="C:plasma membrane"/>
    <property type="evidence" value="ECO:0007669"/>
    <property type="project" value="TreeGrafter"/>
</dbReference>
<dbReference type="Gene3D" id="3.90.550.10">
    <property type="entry name" value="Spore Coat Polysaccharide Biosynthesis Protein SpsA, Chain A"/>
    <property type="match status" value="1"/>
</dbReference>